<dbReference type="InterPro" id="IPR043822">
    <property type="entry name" value="EsV_1_7_cys"/>
</dbReference>
<sequence>MDGLMTEFASCVVQALRMGPEHEVASIIKETINLLKLRISAGFANGFALAPGQGGPVLQGGASPYLTQTLTGFEVCEDGRAAKRRKVMRCSVQECEEQPTHGWYLVKPIACKNHADAGMDEYEPRKRCNIIKDHQTISQCKKQPTYGWPGFRPVACRTHAEPGMEDVVSKRCNFVDASGVQCDKHPSFGHAGELRTRCRQHAETGMDLARQLCTTDGCEKRRRYGWAMKKPIKCREHAETGMENVIPYEKCQGSDGDDVCTKRPNYGWPGQKKRTHCKAHCQPGMEDLNNRKCGCPDGTMVGCKLRPKFGFPGEKASRCKAHAEEGMVDVGHAKCEIAGCMKRTQYGWAGGASKPTRCKGHTEPGMVDLTKRVCAFDGCKGKVVTGPPKETSWRCEAHAERQSVRVLELRAKAGLEAQPAAGTPAGFVMGAVG</sequence>
<dbReference type="Gene3D" id="6.10.140.110">
    <property type="match status" value="1"/>
</dbReference>
<dbReference type="AlphaFoldDB" id="A0A1Y1I4C6"/>
<proteinExistence type="predicted"/>
<dbReference type="OrthoDB" id="2441233at2759"/>
<dbReference type="EMBL" id="DF237122">
    <property type="protein sequence ID" value="GAQ84021.1"/>
    <property type="molecule type" value="Genomic_DNA"/>
</dbReference>
<gene>
    <name evidence="1" type="ORF">KFL_001730140</name>
</gene>
<dbReference type="Proteomes" id="UP000054558">
    <property type="component" value="Unassembled WGS sequence"/>
</dbReference>
<dbReference type="SMART" id="SM01425">
    <property type="entry name" value="EsV_1_7"/>
    <property type="match status" value="8"/>
</dbReference>
<organism evidence="1 2">
    <name type="scientific">Klebsormidium nitens</name>
    <name type="common">Green alga</name>
    <name type="synonym">Ulothrix nitens</name>
    <dbReference type="NCBI Taxonomy" id="105231"/>
    <lineage>
        <taxon>Eukaryota</taxon>
        <taxon>Viridiplantae</taxon>
        <taxon>Streptophyta</taxon>
        <taxon>Klebsormidiophyceae</taxon>
        <taxon>Klebsormidiales</taxon>
        <taxon>Klebsormidiaceae</taxon>
        <taxon>Klebsormidium</taxon>
    </lineage>
</organism>
<evidence type="ECO:0000313" key="2">
    <source>
        <dbReference type="Proteomes" id="UP000054558"/>
    </source>
</evidence>
<accession>A0A1Y1I4C6</accession>
<dbReference type="Pfam" id="PF19114">
    <property type="entry name" value="EsV_1_7_cys"/>
    <property type="match status" value="7"/>
</dbReference>
<evidence type="ECO:0000313" key="1">
    <source>
        <dbReference type="EMBL" id="GAQ84021.1"/>
    </source>
</evidence>
<evidence type="ECO:0008006" key="3">
    <source>
        <dbReference type="Google" id="ProtNLM"/>
    </source>
</evidence>
<name>A0A1Y1I4C6_KLENI</name>
<protein>
    <recommendedName>
        <fullName evidence="3">EsV-1-7</fullName>
    </recommendedName>
</protein>
<dbReference type="OMA" id="KAVCCST"/>
<reference evidence="1 2" key="1">
    <citation type="journal article" date="2014" name="Nat. Commun.">
        <title>Klebsormidium flaccidum genome reveals primary factors for plant terrestrial adaptation.</title>
        <authorList>
            <person name="Hori K."/>
            <person name="Maruyama F."/>
            <person name="Fujisawa T."/>
            <person name="Togashi T."/>
            <person name="Yamamoto N."/>
            <person name="Seo M."/>
            <person name="Sato S."/>
            <person name="Yamada T."/>
            <person name="Mori H."/>
            <person name="Tajima N."/>
            <person name="Moriyama T."/>
            <person name="Ikeuchi M."/>
            <person name="Watanabe M."/>
            <person name="Wada H."/>
            <person name="Kobayashi K."/>
            <person name="Saito M."/>
            <person name="Masuda T."/>
            <person name="Sasaki-Sekimoto Y."/>
            <person name="Mashiguchi K."/>
            <person name="Awai K."/>
            <person name="Shimojima M."/>
            <person name="Masuda S."/>
            <person name="Iwai M."/>
            <person name="Nobusawa T."/>
            <person name="Narise T."/>
            <person name="Kondo S."/>
            <person name="Saito H."/>
            <person name="Sato R."/>
            <person name="Murakawa M."/>
            <person name="Ihara Y."/>
            <person name="Oshima-Yamada Y."/>
            <person name="Ohtaka K."/>
            <person name="Satoh M."/>
            <person name="Sonobe K."/>
            <person name="Ishii M."/>
            <person name="Ohtani R."/>
            <person name="Kanamori-Sato M."/>
            <person name="Honoki R."/>
            <person name="Miyazaki D."/>
            <person name="Mochizuki H."/>
            <person name="Umetsu J."/>
            <person name="Higashi K."/>
            <person name="Shibata D."/>
            <person name="Kamiya Y."/>
            <person name="Sato N."/>
            <person name="Nakamura Y."/>
            <person name="Tabata S."/>
            <person name="Ida S."/>
            <person name="Kurokawa K."/>
            <person name="Ohta H."/>
        </authorList>
    </citation>
    <scope>NUCLEOTIDE SEQUENCE [LARGE SCALE GENOMIC DNA]</scope>
    <source>
        <strain evidence="1 2">NIES-2285</strain>
    </source>
</reference>
<keyword evidence="2" id="KW-1185">Reference proteome</keyword>